<protein>
    <submittedName>
        <fullName evidence="4">CYTH and CHAD domain-containing protein</fullName>
    </submittedName>
</protein>
<feature type="non-terminal residue" evidence="4">
    <location>
        <position position="1"/>
    </location>
</feature>
<dbReference type="Pfam" id="PF01928">
    <property type="entry name" value="CYTH"/>
    <property type="match status" value="1"/>
</dbReference>
<dbReference type="Gene3D" id="2.40.320.10">
    <property type="entry name" value="Hypothetical Protein Pfu-838710-001"/>
    <property type="match status" value="1"/>
</dbReference>
<dbReference type="PANTHER" id="PTHR39339:SF1">
    <property type="entry name" value="CHAD DOMAIN-CONTAINING PROTEIN"/>
    <property type="match status" value="1"/>
</dbReference>
<dbReference type="InterPro" id="IPR038186">
    <property type="entry name" value="CHAD_dom_sf"/>
</dbReference>
<evidence type="ECO:0000256" key="1">
    <source>
        <dbReference type="SAM" id="MobiDB-lite"/>
    </source>
</evidence>
<dbReference type="Proteomes" id="UP000523795">
    <property type="component" value="Unassembled WGS sequence"/>
</dbReference>
<keyword evidence="5" id="KW-1185">Reference proteome</keyword>
<reference evidence="4 5" key="1">
    <citation type="submission" date="2020-04" db="EMBL/GenBank/DDBJ databases">
        <authorList>
            <person name="Liu S."/>
        </authorList>
    </citation>
    <scope>NUCLEOTIDE SEQUENCE [LARGE SCALE GENOMIC DNA]</scope>
    <source>
        <strain evidence="4 5">CGMCC 1.15091</strain>
    </source>
</reference>
<dbReference type="Pfam" id="PF05235">
    <property type="entry name" value="CHAD"/>
    <property type="match status" value="1"/>
</dbReference>
<dbReference type="CDD" id="cd07374">
    <property type="entry name" value="CYTH-like_Pase"/>
    <property type="match status" value="1"/>
</dbReference>
<dbReference type="PROSITE" id="PS51708">
    <property type="entry name" value="CHAD"/>
    <property type="match status" value="1"/>
</dbReference>
<feature type="region of interest" description="Disordered" evidence="1">
    <location>
        <begin position="70"/>
        <end position="92"/>
    </location>
</feature>
<gene>
    <name evidence="4" type="ORF">HER39_05015</name>
</gene>
<accession>A0ABX1JNX1</accession>
<dbReference type="InterPro" id="IPR007899">
    <property type="entry name" value="CHAD_dom"/>
</dbReference>
<sequence length="503" mass="55078">TSPGFVEIERKYDVEDTTSLPALHELPGVSRVEQPVEHLLEAVYFDTEDLSLASRRITLRRRAGGSDAGWHLKLPEDGGRREFHEPPGQVSDDVPEPLLQLVRVHVRGKALVPVARLRTRRIVHSLRGDGNAHLADVTDDHVQAESLGPDPSSSRWREWEFELAEGTQELLAAGDALFADAGIRGAAHNSKLGRALGSRAVPPVPAAPRTKRKGPAADVVLAYLHGQVSALKEQDPLVRLDAPDSVHQMRLATRRLRSALATHRKLLQADTAGRLREELRWLGRVLGDARDTAVMQQRPGGMVGQEDAVLAMGPVSRRLEIDLGRSYRQARSAVLKALDEDRYFRLLDALDELLAAPPTTKLASRPARKVLPKLVKRDLARLRSAVKAAARTPAGQDPGPLLHEARKCAKRLRYAAEAAAPIAPKHADRIATAAHEVQDILGGHQDSVVSRQLLRRLGAESFGLGENSFTYGRLHALEQAGAAEAAAQFRRGWKRFPSGALKK</sequence>
<dbReference type="PANTHER" id="PTHR39339">
    <property type="entry name" value="SLR1444 PROTEIN"/>
    <property type="match status" value="1"/>
</dbReference>
<dbReference type="PROSITE" id="PS51707">
    <property type="entry name" value="CYTH"/>
    <property type="match status" value="1"/>
</dbReference>
<feature type="compositionally biased region" description="Basic and acidic residues" evidence="1">
    <location>
        <begin position="73"/>
        <end position="85"/>
    </location>
</feature>
<dbReference type="InterPro" id="IPR033469">
    <property type="entry name" value="CYTH-like_dom_sf"/>
</dbReference>
<dbReference type="Gene3D" id="1.40.20.10">
    <property type="entry name" value="CHAD domain"/>
    <property type="match status" value="1"/>
</dbReference>
<evidence type="ECO:0000259" key="3">
    <source>
        <dbReference type="PROSITE" id="PS51708"/>
    </source>
</evidence>
<dbReference type="SUPFAM" id="SSF55154">
    <property type="entry name" value="CYTH-like phosphatases"/>
    <property type="match status" value="1"/>
</dbReference>
<evidence type="ECO:0000313" key="4">
    <source>
        <dbReference type="EMBL" id="NKX49946.1"/>
    </source>
</evidence>
<comment type="caution">
    <text evidence="4">The sequence shown here is derived from an EMBL/GenBank/DDBJ whole genome shotgun (WGS) entry which is preliminary data.</text>
</comment>
<dbReference type="SMART" id="SM00880">
    <property type="entry name" value="CHAD"/>
    <property type="match status" value="1"/>
</dbReference>
<name>A0ABX1JNX1_9MICC</name>
<feature type="domain" description="CHAD" evidence="3">
    <location>
        <begin position="213"/>
        <end position="498"/>
    </location>
</feature>
<dbReference type="InterPro" id="IPR023577">
    <property type="entry name" value="CYTH_domain"/>
</dbReference>
<dbReference type="SMART" id="SM01118">
    <property type="entry name" value="CYTH"/>
    <property type="match status" value="1"/>
</dbReference>
<organism evidence="4 5">
    <name type="scientific">Arthrobacter deserti</name>
    <dbReference type="NCBI Taxonomy" id="1742687"/>
    <lineage>
        <taxon>Bacteria</taxon>
        <taxon>Bacillati</taxon>
        <taxon>Actinomycetota</taxon>
        <taxon>Actinomycetes</taxon>
        <taxon>Micrococcales</taxon>
        <taxon>Micrococcaceae</taxon>
        <taxon>Arthrobacter</taxon>
    </lineage>
</organism>
<proteinExistence type="predicted"/>
<evidence type="ECO:0000313" key="5">
    <source>
        <dbReference type="Proteomes" id="UP000523795"/>
    </source>
</evidence>
<evidence type="ECO:0000259" key="2">
    <source>
        <dbReference type="PROSITE" id="PS51707"/>
    </source>
</evidence>
<feature type="domain" description="CYTH" evidence="2">
    <location>
        <begin position="5"/>
        <end position="199"/>
    </location>
</feature>
<dbReference type="EMBL" id="JAAZSR010000049">
    <property type="protein sequence ID" value="NKX49946.1"/>
    <property type="molecule type" value="Genomic_DNA"/>
</dbReference>